<organism evidence="9 10">
    <name type="scientific">Corynebacterium mucifaciens</name>
    <dbReference type="NCBI Taxonomy" id="57171"/>
    <lineage>
        <taxon>Bacteria</taxon>
        <taxon>Bacillati</taxon>
        <taxon>Actinomycetota</taxon>
        <taxon>Actinomycetes</taxon>
        <taxon>Mycobacteriales</taxon>
        <taxon>Corynebacteriaceae</taxon>
        <taxon>Corynebacterium</taxon>
    </lineage>
</organism>
<name>A0A7X6LQB8_9CORY</name>
<dbReference type="InterPro" id="IPR000515">
    <property type="entry name" value="MetI-like"/>
</dbReference>
<dbReference type="GO" id="GO:0005886">
    <property type="term" value="C:plasma membrane"/>
    <property type="evidence" value="ECO:0007669"/>
    <property type="project" value="UniProtKB-SubCell"/>
</dbReference>
<evidence type="ECO:0000313" key="9">
    <source>
        <dbReference type="EMBL" id="NKY67914.1"/>
    </source>
</evidence>
<protein>
    <submittedName>
        <fullName evidence="9">ABC transporter permease subunit</fullName>
    </submittedName>
    <submittedName>
        <fullName evidence="8">Osmoprotectant transport system permease protein</fullName>
    </submittedName>
</protein>
<dbReference type="GO" id="GO:0031460">
    <property type="term" value="P:glycine betaine transport"/>
    <property type="evidence" value="ECO:0007669"/>
    <property type="project" value="TreeGrafter"/>
</dbReference>
<comment type="caution">
    <text evidence="9">The sequence shown here is derived from an EMBL/GenBank/DDBJ whole genome shotgun (WGS) entry which is preliminary data.</text>
</comment>
<evidence type="ECO:0000256" key="1">
    <source>
        <dbReference type="ARBA" id="ARBA00004141"/>
    </source>
</evidence>
<dbReference type="AlphaFoldDB" id="A0A7X6LQB8"/>
<keyword evidence="4 6" id="KW-1133">Transmembrane helix</keyword>
<feature type="domain" description="ABC transmembrane type-1" evidence="7">
    <location>
        <begin position="17"/>
        <end position="203"/>
    </location>
</feature>
<dbReference type="Proteomes" id="UP001549139">
    <property type="component" value="Unassembled WGS sequence"/>
</dbReference>
<dbReference type="PROSITE" id="PS50928">
    <property type="entry name" value="ABC_TM1"/>
    <property type="match status" value="1"/>
</dbReference>
<feature type="transmembrane region" description="Helical" evidence="6">
    <location>
        <begin position="20"/>
        <end position="40"/>
    </location>
</feature>
<feature type="transmembrane region" description="Helical" evidence="6">
    <location>
        <begin position="79"/>
        <end position="98"/>
    </location>
</feature>
<evidence type="ECO:0000256" key="5">
    <source>
        <dbReference type="ARBA" id="ARBA00023136"/>
    </source>
</evidence>
<comment type="similarity">
    <text evidence="6">Belongs to the binding-protein-dependent transport system permease family.</text>
</comment>
<dbReference type="SUPFAM" id="SSF161098">
    <property type="entry name" value="MetI-like"/>
    <property type="match status" value="1"/>
</dbReference>
<feature type="transmembrane region" description="Helical" evidence="6">
    <location>
        <begin position="181"/>
        <end position="203"/>
    </location>
</feature>
<feature type="transmembrane region" description="Helical" evidence="6">
    <location>
        <begin position="52"/>
        <end position="73"/>
    </location>
</feature>
<reference evidence="9 10" key="1">
    <citation type="submission" date="2020-04" db="EMBL/GenBank/DDBJ databases">
        <title>MicrobeNet Type strains.</title>
        <authorList>
            <person name="Nicholson A.C."/>
        </authorList>
    </citation>
    <scope>NUCLEOTIDE SEQUENCE [LARGE SCALE GENOMIC DNA]</scope>
    <source>
        <strain evidence="9 10">ATCC 700355</strain>
    </source>
</reference>
<evidence type="ECO:0000256" key="4">
    <source>
        <dbReference type="ARBA" id="ARBA00022989"/>
    </source>
</evidence>
<evidence type="ECO:0000256" key="3">
    <source>
        <dbReference type="ARBA" id="ARBA00022692"/>
    </source>
</evidence>
<proteinExistence type="inferred from homology"/>
<keyword evidence="5 6" id="KW-0472">Membrane</keyword>
<dbReference type="Gene3D" id="1.10.3720.10">
    <property type="entry name" value="MetI-like"/>
    <property type="match status" value="1"/>
</dbReference>
<evidence type="ECO:0000259" key="7">
    <source>
        <dbReference type="PROSITE" id="PS50928"/>
    </source>
</evidence>
<dbReference type="EMBL" id="JBEPNZ010000001">
    <property type="protein sequence ID" value="MET3943349.1"/>
    <property type="molecule type" value="Genomic_DNA"/>
</dbReference>
<reference evidence="8 11" key="2">
    <citation type="submission" date="2024-06" db="EMBL/GenBank/DDBJ databases">
        <title>Sequencing the genomes of 1000 actinobacteria strains.</title>
        <authorList>
            <person name="Klenk H.-P."/>
        </authorList>
    </citation>
    <scope>NUCLEOTIDE SEQUENCE [LARGE SCALE GENOMIC DNA]</scope>
    <source>
        <strain evidence="8 11">DSM 44265</strain>
    </source>
</reference>
<evidence type="ECO:0000256" key="2">
    <source>
        <dbReference type="ARBA" id="ARBA00022448"/>
    </source>
</evidence>
<dbReference type="RefSeq" id="WP_168683464.1">
    <property type="nucleotide sequence ID" value="NZ_JAAXPF010000001.1"/>
</dbReference>
<keyword evidence="2 6" id="KW-0813">Transport</keyword>
<keyword evidence="11" id="KW-1185">Reference proteome</keyword>
<evidence type="ECO:0000313" key="11">
    <source>
        <dbReference type="Proteomes" id="UP001549139"/>
    </source>
</evidence>
<evidence type="ECO:0000256" key="6">
    <source>
        <dbReference type="RuleBase" id="RU363032"/>
    </source>
</evidence>
<dbReference type="EMBL" id="JAAXPF010000001">
    <property type="protein sequence ID" value="NKY67914.1"/>
    <property type="molecule type" value="Genomic_DNA"/>
</dbReference>
<evidence type="ECO:0000313" key="8">
    <source>
        <dbReference type="EMBL" id="MET3943349.1"/>
    </source>
</evidence>
<comment type="subcellular location">
    <subcellularLocation>
        <location evidence="6">Cell membrane</location>
        <topology evidence="6">Multi-pass membrane protein</topology>
    </subcellularLocation>
    <subcellularLocation>
        <location evidence="1">Membrane</location>
        <topology evidence="1">Multi-pass membrane protein</topology>
    </subcellularLocation>
</comment>
<keyword evidence="3 6" id="KW-0812">Transmembrane</keyword>
<dbReference type="PANTHER" id="PTHR30177">
    <property type="entry name" value="GLYCINE BETAINE/L-PROLINE TRANSPORT SYSTEM PERMEASE PROTEIN PROW"/>
    <property type="match status" value="1"/>
</dbReference>
<dbReference type="GO" id="GO:0055085">
    <property type="term" value="P:transmembrane transport"/>
    <property type="evidence" value="ECO:0007669"/>
    <property type="project" value="InterPro"/>
</dbReference>
<dbReference type="Proteomes" id="UP000554284">
    <property type="component" value="Unassembled WGS sequence"/>
</dbReference>
<accession>A0A7X6LQB8</accession>
<sequence>MNWAWLSANGGRIFHLALDHLLIALPAVALAFVVAVPLGWLANRSGAAREVLVVLTSLIYVVPSLAMFILMPLVLGTSILSPLNVVAAMVLYGIALMVRSAADAFGAVPQDVRQSAAAAGYPPFKRVAAVELPLAGPGLLSGLRVATASTVSLVSVGALIGVQSLGTLFTEGFQRSFPTEILAGLIGTVVLAVAVDAVLVILGRATMPWTKARS</sequence>
<dbReference type="InterPro" id="IPR035906">
    <property type="entry name" value="MetI-like_sf"/>
</dbReference>
<dbReference type="Pfam" id="PF00528">
    <property type="entry name" value="BPD_transp_1"/>
    <property type="match status" value="1"/>
</dbReference>
<feature type="transmembrane region" description="Helical" evidence="6">
    <location>
        <begin position="145"/>
        <end position="169"/>
    </location>
</feature>
<dbReference type="PANTHER" id="PTHR30177:SF4">
    <property type="entry name" value="OSMOPROTECTANT IMPORT PERMEASE PROTEIN OSMW"/>
    <property type="match status" value="1"/>
</dbReference>
<evidence type="ECO:0000313" key="10">
    <source>
        <dbReference type="Proteomes" id="UP000554284"/>
    </source>
</evidence>
<dbReference type="InterPro" id="IPR051204">
    <property type="entry name" value="ABC_transp_perm/SBD"/>
</dbReference>
<gene>
    <name evidence="9" type="ORF">HF989_00735</name>
    <name evidence="8" type="ORF">JOF50_000148</name>
</gene>